<gene>
    <name evidence="2" type="ORF">FRACYDRAFT_257693</name>
</gene>
<evidence type="ECO:0000313" key="2">
    <source>
        <dbReference type="EMBL" id="OEU05864.1"/>
    </source>
</evidence>
<feature type="region of interest" description="Disordered" evidence="1">
    <location>
        <begin position="23"/>
        <end position="42"/>
    </location>
</feature>
<evidence type="ECO:0000256" key="1">
    <source>
        <dbReference type="SAM" id="MobiDB-lite"/>
    </source>
</evidence>
<reference evidence="2 3" key="1">
    <citation type="submission" date="2016-09" db="EMBL/GenBank/DDBJ databases">
        <title>Extensive genetic diversity and differential bi-allelic expression allows diatom success in the polar Southern Ocean.</title>
        <authorList>
            <consortium name="DOE Joint Genome Institute"/>
            <person name="Mock T."/>
            <person name="Otillar R.P."/>
            <person name="Strauss J."/>
            <person name="Dupont C."/>
            <person name="Frickenhaus S."/>
            <person name="Maumus F."/>
            <person name="Mcmullan M."/>
            <person name="Sanges R."/>
            <person name="Schmutz J."/>
            <person name="Toseland A."/>
            <person name="Valas R."/>
            <person name="Veluchamy A."/>
            <person name="Ward B.J."/>
            <person name="Allen A."/>
            <person name="Barry K."/>
            <person name="Falciatore A."/>
            <person name="Ferrante M."/>
            <person name="Fortunato A.E."/>
            <person name="Gloeckner G."/>
            <person name="Gruber A."/>
            <person name="Hipkin R."/>
            <person name="Janech M."/>
            <person name="Kroth P."/>
            <person name="Leese F."/>
            <person name="Lindquist E."/>
            <person name="Lyon B.R."/>
            <person name="Martin J."/>
            <person name="Mayer C."/>
            <person name="Parker M."/>
            <person name="Quesneville H."/>
            <person name="Raymond J."/>
            <person name="Uhlig C."/>
            <person name="Valentin K.U."/>
            <person name="Worden A.Z."/>
            <person name="Armbrust E.V."/>
            <person name="Bowler C."/>
            <person name="Green B."/>
            <person name="Moulton V."/>
            <person name="Van Oosterhout C."/>
            <person name="Grigoriev I."/>
        </authorList>
    </citation>
    <scope>NUCLEOTIDE SEQUENCE [LARGE SCALE GENOMIC DNA]</scope>
    <source>
        <strain evidence="2 3">CCMP1102</strain>
    </source>
</reference>
<dbReference type="EMBL" id="KV784450">
    <property type="protein sequence ID" value="OEU05864.1"/>
    <property type="molecule type" value="Genomic_DNA"/>
</dbReference>
<dbReference type="InParanoid" id="A0A1E7EIZ5"/>
<sequence length="160" mass="17401">MILLLSSSSTSVMASSATRSNLRGLVEEENSSSNDSPTPSPTVKYRNIFKDLDITCDTDDCVTLHGLGFYLNNGGCEEICVAKEDVKEVKHFVNVLQSYYKYPLEDGTCASAGKSKLLLPVNTANKKGEVSDKQVTGDGYCIIKSYVYPNSTRVSSCDNC</sequence>
<keyword evidence="3" id="KW-1185">Reference proteome</keyword>
<protein>
    <submittedName>
        <fullName evidence="2">Uncharacterized protein</fullName>
    </submittedName>
</protein>
<dbReference type="AlphaFoldDB" id="A0A1E7EIZ5"/>
<dbReference type="Proteomes" id="UP000095751">
    <property type="component" value="Unassembled WGS sequence"/>
</dbReference>
<evidence type="ECO:0000313" key="3">
    <source>
        <dbReference type="Proteomes" id="UP000095751"/>
    </source>
</evidence>
<accession>A0A1E7EIZ5</accession>
<dbReference type="KEGG" id="fcy:FRACYDRAFT_257693"/>
<name>A0A1E7EIZ5_9STRA</name>
<organism evidence="2 3">
    <name type="scientific">Fragilariopsis cylindrus CCMP1102</name>
    <dbReference type="NCBI Taxonomy" id="635003"/>
    <lineage>
        <taxon>Eukaryota</taxon>
        <taxon>Sar</taxon>
        <taxon>Stramenopiles</taxon>
        <taxon>Ochrophyta</taxon>
        <taxon>Bacillariophyta</taxon>
        <taxon>Bacillariophyceae</taxon>
        <taxon>Bacillariophycidae</taxon>
        <taxon>Bacillariales</taxon>
        <taxon>Bacillariaceae</taxon>
        <taxon>Fragilariopsis</taxon>
    </lineage>
</organism>
<proteinExistence type="predicted"/>